<dbReference type="PRINTS" id="PR01301">
    <property type="entry name" value="RGSPROTEIN"/>
</dbReference>
<dbReference type="InterPro" id="IPR016137">
    <property type="entry name" value="RGS"/>
</dbReference>
<dbReference type="InterPro" id="IPR044926">
    <property type="entry name" value="RGS_subdomain_2"/>
</dbReference>
<dbReference type="PANTHER" id="PTHR45945:SF3">
    <property type="entry name" value="REGULATOR OF G-PROTEIN SIGNALING LOCO"/>
    <property type="match status" value="1"/>
</dbReference>
<dbReference type="InterPro" id="IPR003116">
    <property type="entry name" value="RBD_dom"/>
</dbReference>
<keyword evidence="1" id="KW-0343">GTPase activation</keyword>
<dbReference type="AlphaFoldDB" id="A0A2A4JXI1"/>
<dbReference type="GO" id="GO:0007165">
    <property type="term" value="P:signal transduction"/>
    <property type="evidence" value="ECO:0007669"/>
    <property type="project" value="InterPro"/>
</dbReference>
<evidence type="ECO:0000259" key="4">
    <source>
        <dbReference type="PROSITE" id="PS50898"/>
    </source>
</evidence>
<accession>A0A2A4JXI1</accession>
<dbReference type="FunFam" id="1.10.167.10:FF:000001">
    <property type="entry name" value="Putative regulator of g-protein signaling 12"/>
    <property type="match status" value="1"/>
</dbReference>
<feature type="domain" description="RGS" evidence="3">
    <location>
        <begin position="68"/>
        <end position="179"/>
    </location>
</feature>
<dbReference type="PROSITE" id="PS50898">
    <property type="entry name" value="RBD"/>
    <property type="match status" value="1"/>
</dbReference>
<dbReference type="Gene3D" id="1.10.196.10">
    <property type="match status" value="1"/>
</dbReference>
<dbReference type="GO" id="GO:0005634">
    <property type="term" value="C:nucleus"/>
    <property type="evidence" value="ECO:0007669"/>
    <property type="project" value="TreeGrafter"/>
</dbReference>
<reference evidence="5" key="1">
    <citation type="submission" date="2017-09" db="EMBL/GenBank/DDBJ databases">
        <title>Contemporary evolution of a Lepidopteran species, Heliothis virescens, in response to modern agricultural practices.</title>
        <authorList>
            <person name="Fritz M.L."/>
            <person name="Deyonke A.M."/>
            <person name="Papanicolaou A."/>
            <person name="Micinski S."/>
            <person name="Westbrook J."/>
            <person name="Gould F."/>
        </authorList>
    </citation>
    <scope>NUCLEOTIDE SEQUENCE [LARGE SCALE GENOMIC DNA]</scope>
    <source>
        <strain evidence="5">HvINT-</strain>
        <tissue evidence="5">Whole body</tissue>
    </source>
</reference>
<dbReference type="InterPro" id="IPR036305">
    <property type="entry name" value="RGS_sf"/>
</dbReference>
<feature type="compositionally biased region" description="Low complexity" evidence="2">
    <location>
        <begin position="449"/>
        <end position="458"/>
    </location>
</feature>
<feature type="region of interest" description="Disordered" evidence="2">
    <location>
        <begin position="1"/>
        <end position="34"/>
    </location>
</feature>
<dbReference type="GO" id="GO:0005096">
    <property type="term" value="F:GTPase activator activity"/>
    <property type="evidence" value="ECO:0007669"/>
    <property type="project" value="UniProtKB-KW"/>
</dbReference>
<evidence type="ECO:0000256" key="2">
    <source>
        <dbReference type="SAM" id="MobiDB-lite"/>
    </source>
</evidence>
<dbReference type="PANTHER" id="PTHR45945">
    <property type="entry name" value="REGULATOR OF G-PROTEIN SIGNALING LOCO"/>
    <property type="match status" value="1"/>
</dbReference>
<organism evidence="5">
    <name type="scientific">Heliothis virescens</name>
    <name type="common">Tobacco budworm moth</name>
    <dbReference type="NCBI Taxonomy" id="7102"/>
    <lineage>
        <taxon>Eukaryota</taxon>
        <taxon>Metazoa</taxon>
        <taxon>Ecdysozoa</taxon>
        <taxon>Arthropoda</taxon>
        <taxon>Hexapoda</taxon>
        <taxon>Insecta</taxon>
        <taxon>Pterygota</taxon>
        <taxon>Neoptera</taxon>
        <taxon>Endopterygota</taxon>
        <taxon>Lepidoptera</taxon>
        <taxon>Glossata</taxon>
        <taxon>Ditrysia</taxon>
        <taxon>Noctuoidea</taxon>
        <taxon>Noctuidae</taxon>
        <taxon>Heliothinae</taxon>
        <taxon>Heliothis</taxon>
    </lineage>
</organism>
<feature type="compositionally biased region" description="Basic and acidic residues" evidence="2">
    <location>
        <begin position="199"/>
        <end position="209"/>
    </location>
</feature>
<dbReference type="SUPFAM" id="SSF48097">
    <property type="entry name" value="Regulator of G-protein signaling, RGS"/>
    <property type="match status" value="1"/>
</dbReference>
<feature type="compositionally biased region" description="Pro residues" evidence="2">
    <location>
        <begin position="507"/>
        <end position="523"/>
    </location>
</feature>
<feature type="domain" description="RBD" evidence="4">
    <location>
        <begin position="266"/>
        <end position="340"/>
    </location>
</feature>
<dbReference type="STRING" id="7102.A0A2A4JXI1"/>
<dbReference type="Pfam" id="PF00615">
    <property type="entry name" value="RGS"/>
    <property type="match status" value="1"/>
</dbReference>
<protein>
    <recommendedName>
        <fullName evidence="6">RGS domain-containing protein</fullName>
    </recommendedName>
</protein>
<gene>
    <name evidence="5" type="ORF">B5V51_9713</name>
</gene>
<dbReference type="SMART" id="SM00455">
    <property type="entry name" value="RBD"/>
    <property type="match status" value="1"/>
</dbReference>
<dbReference type="InterPro" id="IPR046995">
    <property type="entry name" value="RGS10/12/14-like"/>
</dbReference>
<comment type="caution">
    <text evidence="5">The sequence shown here is derived from an EMBL/GenBank/DDBJ whole genome shotgun (WGS) entry which is preliminary data.</text>
</comment>
<dbReference type="GO" id="GO:0008277">
    <property type="term" value="P:regulation of G protein-coupled receptor signaling pathway"/>
    <property type="evidence" value="ECO:0007669"/>
    <property type="project" value="TreeGrafter"/>
</dbReference>
<evidence type="ECO:0008006" key="6">
    <source>
        <dbReference type="Google" id="ProtNLM"/>
    </source>
</evidence>
<dbReference type="PROSITE" id="PS50132">
    <property type="entry name" value="RGS"/>
    <property type="match status" value="1"/>
</dbReference>
<dbReference type="SMART" id="SM00315">
    <property type="entry name" value="RGS"/>
    <property type="match status" value="1"/>
</dbReference>
<proteinExistence type="predicted"/>
<dbReference type="GO" id="GO:0005886">
    <property type="term" value="C:plasma membrane"/>
    <property type="evidence" value="ECO:0007669"/>
    <property type="project" value="TreeGrafter"/>
</dbReference>
<dbReference type="InterPro" id="IPR029071">
    <property type="entry name" value="Ubiquitin-like_domsf"/>
</dbReference>
<dbReference type="InterPro" id="IPR024066">
    <property type="entry name" value="RGS_subdom1/3"/>
</dbReference>
<dbReference type="Pfam" id="PF02196">
    <property type="entry name" value="RBD"/>
    <property type="match status" value="1"/>
</dbReference>
<evidence type="ECO:0000313" key="5">
    <source>
        <dbReference type="EMBL" id="PCG76344.1"/>
    </source>
</evidence>
<evidence type="ECO:0000259" key="3">
    <source>
        <dbReference type="PROSITE" id="PS50132"/>
    </source>
</evidence>
<feature type="region of interest" description="Disordered" evidence="2">
    <location>
        <begin position="194"/>
        <end position="250"/>
    </location>
</feature>
<feature type="region of interest" description="Disordered" evidence="2">
    <location>
        <begin position="436"/>
        <end position="533"/>
    </location>
</feature>
<evidence type="ECO:0000256" key="1">
    <source>
        <dbReference type="ARBA" id="ARBA00022468"/>
    </source>
</evidence>
<sequence length="533" mass="58297">MVVWYTSDGKDESEQSSPFRRWTTGSGAGSSYRHHEHRNMYNKQMSEGSTQVSSSTGGGSNVSRWSLGLEHLLADPAGAEAFAHFLAKEFAAENIRFWWSCEQYSATTEPTRRGALAAEIWQRHLADKAPEPVNVDAAARRAAALLLAADPPPPDLFQQAQKQIFNVMKFDSYPRFLRSGVHAECARADLRGLPLPYAPHRDNDTDTTKLKKSASNASERRRSGGGSLLPWKLRTGRERSNSTQQNEPPVVTDVVKSSQSAPGQCALCRVVLPDGATSVVGVEPALTVARLVERLLQRRNLLCTTYDVLLKDANQGTTTTIDPSSPSTVLSGREAVVERRCVVRLEVAGRAVAVRCRAARRLRHVLRPVLAKYARAHPHRAVLRDGVVLHPDTIMQELDGARLQIVEVSETGEYRASVSDTRDRDDDADSLSDLAVRLQDDTRQQDEQSVGSASSSRGSTGGAGCTGGRVRAALRPGPPLHHHPPDFLENLRETQRQRLQNKGESPPASPPPAARTPPPLPPKPSHRQAPTVV</sequence>
<dbReference type="SUPFAM" id="SSF54236">
    <property type="entry name" value="Ubiquitin-like"/>
    <property type="match status" value="2"/>
</dbReference>
<feature type="compositionally biased region" description="Basic and acidic residues" evidence="2">
    <location>
        <begin position="483"/>
        <end position="496"/>
    </location>
</feature>
<dbReference type="Gene3D" id="3.10.20.90">
    <property type="entry name" value="Phosphatidylinositol 3-kinase Catalytic Subunit, Chain A, domain 1"/>
    <property type="match status" value="2"/>
</dbReference>
<name>A0A2A4JXI1_HELVI</name>
<dbReference type="EMBL" id="NWSH01000446">
    <property type="protein sequence ID" value="PCG76344.1"/>
    <property type="molecule type" value="Genomic_DNA"/>
</dbReference>
<dbReference type="GO" id="GO:0005737">
    <property type="term" value="C:cytoplasm"/>
    <property type="evidence" value="ECO:0007669"/>
    <property type="project" value="TreeGrafter"/>
</dbReference>
<dbReference type="Gene3D" id="1.10.167.10">
    <property type="entry name" value="Regulator of G-protein Signalling 4, domain 2"/>
    <property type="match status" value="1"/>
</dbReference>